<dbReference type="SUPFAM" id="SSF55874">
    <property type="entry name" value="ATPase domain of HSP90 chaperone/DNA topoisomerase II/histidine kinase"/>
    <property type="match status" value="1"/>
</dbReference>
<feature type="region of interest" description="Disordered" evidence="1">
    <location>
        <begin position="594"/>
        <end position="632"/>
    </location>
</feature>
<proteinExistence type="predicted"/>
<reference evidence="3 4" key="1">
    <citation type="submission" date="2024-06" db="EMBL/GenBank/DDBJ databases">
        <title>Genomic Encyclopedia of Type Strains, Phase IV (KMG-IV): sequencing the most valuable type-strain genomes for metagenomic binning, comparative biology and taxonomic classification.</title>
        <authorList>
            <person name="Goeker M."/>
        </authorList>
    </citation>
    <scope>NUCLEOTIDE SEQUENCE [LARGE SCALE GENOMIC DNA]</scope>
    <source>
        <strain evidence="3 4">DSM 27865</strain>
    </source>
</reference>
<gene>
    <name evidence="3" type="ORF">ABID37_000803</name>
</gene>
<feature type="compositionally biased region" description="Basic and acidic residues" evidence="1">
    <location>
        <begin position="1661"/>
        <end position="1681"/>
    </location>
</feature>
<dbReference type="PANTHER" id="PTHR32387">
    <property type="entry name" value="WU:FJ29H11"/>
    <property type="match status" value="1"/>
</dbReference>
<dbReference type="InterPro" id="IPR058210">
    <property type="entry name" value="SACS/Nov_dom"/>
</dbReference>
<dbReference type="InterPro" id="IPR036890">
    <property type="entry name" value="HATPase_C_sf"/>
</dbReference>
<evidence type="ECO:0000313" key="4">
    <source>
        <dbReference type="Proteomes" id="UP001549076"/>
    </source>
</evidence>
<organism evidence="3 4">
    <name type="scientific">Aquamicrobium terrae</name>
    <dbReference type="NCBI Taxonomy" id="1324945"/>
    <lineage>
        <taxon>Bacteria</taxon>
        <taxon>Pseudomonadati</taxon>
        <taxon>Pseudomonadota</taxon>
        <taxon>Alphaproteobacteria</taxon>
        <taxon>Hyphomicrobiales</taxon>
        <taxon>Phyllobacteriaceae</taxon>
        <taxon>Aquamicrobium</taxon>
    </lineage>
</organism>
<dbReference type="Pfam" id="PF25794">
    <property type="entry name" value="SACS"/>
    <property type="match status" value="1"/>
</dbReference>
<dbReference type="Proteomes" id="UP001549076">
    <property type="component" value="Unassembled WGS sequence"/>
</dbReference>
<evidence type="ECO:0000256" key="1">
    <source>
        <dbReference type="SAM" id="MobiDB-lite"/>
    </source>
</evidence>
<dbReference type="Gene3D" id="3.30.565.10">
    <property type="entry name" value="Histidine kinase-like ATPase, C-terminal domain"/>
    <property type="match status" value="1"/>
</dbReference>
<dbReference type="InterPro" id="IPR052957">
    <property type="entry name" value="Auxin_embryo_med"/>
</dbReference>
<evidence type="ECO:0000313" key="3">
    <source>
        <dbReference type="EMBL" id="MET3790612.1"/>
    </source>
</evidence>
<dbReference type="RefSeq" id="WP_354192790.1">
    <property type="nucleotide sequence ID" value="NZ_JBEPML010000002.1"/>
</dbReference>
<dbReference type="EMBL" id="JBEPML010000002">
    <property type="protein sequence ID" value="MET3790612.1"/>
    <property type="molecule type" value="Genomic_DNA"/>
</dbReference>
<keyword evidence="4" id="KW-1185">Reference proteome</keyword>
<dbReference type="NCBIfam" id="NF047352">
    <property type="entry name" value="P_loop_sacsin"/>
    <property type="match status" value="1"/>
</dbReference>
<sequence>MAEIEYVKSLAARKIRGFRGTIDERGEYLDEVYQSNARLTANIASDYRDRFLIELIQNAYDAHPVGTRDGQIKVILDMREGEFGTLFVANKGRPFAEENVKDLCDIGLSRKPLGESIGNKGLGFRSVVQITDAPSVYSQSVATASENHFSGFCFRFAGPDDYAELIDNRRHLQLASRDLPIFHIPIWIDEQTRSIRDFAEEGFSTVIQLPLRDAVATESVRRQIIDLHDQKVPMLLFLERASSLAVRIVAEAGQIETELAFTRSEDVDNLAGLQLARVDLGGAGTFFMARRLVAESKMKDAIEKGIARKELNEHWERWAGDGEVAVAVRLDAVVQTPRLYTFLPMGEQANAPFAGHLHGSFFPSSNRKHLNARIELNALLLTEAASLAAEAIDHLVNFPSGKTAEWLTSKERATAVVDLLCWAQVGSLETDEDLPAKVADRLTVLFGVDDFQDAPLVPCLAPRTEAHLLTWQPPTSARRWPEGHAVFSAEVAAEAADRIKFRPIWDQLADRLEQLDRFLAEHAHSYPGLPKADERVRLVSIVAKTISSERKPTKSKWLQYYSELPTFMGKDGRHLAGSPVLLGDDGDLHAAMASEPRQAASDQTTRRRRTPQTAVFSPPDPRRVDGEDDLDVEPPKKLSRRFAFLSPTLPWHGELAPARSYLEQHRLVEEFDRDAILAHLSRTLQRERNKEVLKGGLRWAFQLWRQPRAYGRAFRMQSQHRFSVPTLDGNYIPAGEAIFSAGWPKETAGELLQSFLDTAPQGLPDIERLAHRRLAAPDHPAFRGRWIDDWVQFLAELGVASGLKPEIRSAKKTNFPAYEVSNFSFLENYGIPKEFGSQWSEAIASLNPSLLHLPSGTTYVINGDLSWLPGQADVDAFSPKCAACYAMLVLRWLSETSNFPSEVEVHHHFTRWADRRDWPSPAMAFLVSAKWFPIEDPGPSGAEPVVVRPSEVWMFDGGSERFVPFLRRPVVSIRRQLERASERLIQNLKVHAGLRIFNDPAVLPAQLEFLAQQYVGEGFDRFFERHLINLYNRSWLLLANEATDLDRKAAPSRILAKRGQVLHLVTMPQQAGEEGEVVYVCDTEREGDVSLLEASGRLFFDLKEGEPKRIGQLLEALYGNAVRRLSNVEYSLLADGRDIELSDVTPLLTICPQLRAMLAIAMEALNGTEAQRLPSDRTLVLARLERLLAKKAGKLSFNIDGIDVSADEDTSAFHFRLSSGESVVVVGAGGDWSWDVLDRCMPAIAEAVGYRSLAPHMRLLVAHVRNLGTLREAVSAPFDDLKRFASVLQLSHTAAEAARATISAGLERVAPWIRAVLHLVAGPQALQEFDEEGADVLKDALALELALSKLLNEMAITADKVVEVARTALGPKDFREGLRLDFADFNSSLIALGMEPEAYPDTHRSRLENFIRVKEVEITNCLRTTTAMRLKSMQPAETYGELRGSFRNLVPDPKWLLEFEEPPQHALAALVNSWLAEHEAPPLGHAAKNLSPLSEVRTHNHKFVREFILEAAPIVRAWCAKNEPDGSTSALLADDEGNHVRKRLDDVGVLDFQPLDQNALLRWLRVLELWPTAMPLALDLEGLGLSEGDLSTESVRAREANEERKREARSVPFNGRFIDPIGADLFQISEELGRTLSTKVLGRSLGTITDLAEPDGSPTSKPKEAGDRSPKGRRPRVPEEKTELIGRLGEVTIYHWLKKILPNQDIDAAWRSENGELITGRKGRDGLGYDFEVSYRNQIWQIEVKASLDDPQSFEMGETEVAAARAAARPRSGVQYKIAYVSYVSEPARAMIEMLPNPMSEDGARVLELRGEGIRYGFRRSKS</sequence>
<evidence type="ECO:0000259" key="2">
    <source>
        <dbReference type="Pfam" id="PF25794"/>
    </source>
</evidence>
<feature type="domain" description="Sacsin/Nov" evidence="2">
    <location>
        <begin position="41"/>
        <end position="148"/>
    </location>
</feature>
<protein>
    <recommendedName>
        <fullName evidence="2">Sacsin/Nov domain-containing protein</fullName>
    </recommendedName>
</protein>
<feature type="region of interest" description="Disordered" evidence="1">
    <location>
        <begin position="1648"/>
        <end position="1681"/>
    </location>
</feature>
<dbReference type="PANTHER" id="PTHR32387:SF0">
    <property type="entry name" value="PROTEIN NO VEIN"/>
    <property type="match status" value="1"/>
</dbReference>
<accession>A0ABV2MYE0</accession>
<name>A0ABV2MYE0_9HYPH</name>
<comment type="caution">
    <text evidence="3">The sequence shown here is derived from an EMBL/GenBank/DDBJ whole genome shotgun (WGS) entry which is preliminary data.</text>
</comment>